<dbReference type="InterPro" id="IPR036390">
    <property type="entry name" value="WH_DNA-bd_sf"/>
</dbReference>
<dbReference type="CDD" id="cd00090">
    <property type="entry name" value="HTH_ARSR"/>
    <property type="match status" value="1"/>
</dbReference>
<gene>
    <name evidence="2" type="ORF">ACFS6J_21240</name>
</gene>
<evidence type="ECO:0000259" key="1">
    <source>
        <dbReference type="SMART" id="SM00418"/>
    </source>
</evidence>
<accession>A0ABW6B798</accession>
<reference evidence="3" key="1">
    <citation type="journal article" date="2019" name="Int. J. Syst. Evol. Microbiol.">
        <title>The Global Catalogue of Microorganisms (GCM) 10K type strain sequencing project: providing services to taxonomists for standard genome sequencing and annotation.</title>
        <authorList>
            <consortium name="The Broad Institute Genomics Platform"/>
            <consortium name="The Broad Institute Genome Sequencing Center for Infectious Disease"/>
            <person name="Wu L."/>
            <person name="Ma J."/>
        </authorList>
    </citation>
    <scope>NUCLEOTIDE SEQUENCE [LARGE SCALE GENOMIC DNA]</scope>
    <source>
        <strain evidence="3">KCTC 23098</strain>
    </source>
</reference>
<keyword evidence="3" id="KW-1185">Reference proteome</keyword>
<dbReference type="InterPro" id="IPR036388">
    <property type="entry name" value="WH-like_DNA-bd_sf"/>
</dbReference>
<evidence type="ECO:0000313" key="3">
    <source>
        <dbReference type="Proteomes" id="UP001597560"/>
    </source>
</evidence>
<organism evidence="2 3">
    <name type="scientific">Olivibacter jilunii</name>
    <dbReference type="NCBI Taxonomy" id="985016"/>
    <lineage>
        <taxon>Bacteria</taxon>
        <taxon>Pseudomonadati</taxon>
        <taxon>Bacteroidota</taxon>
        <taxon>Sphingobacteriia</taxon>
        <taxon>Sphingobacteriales</taxon>
        <taxon>Sphingobacteriaceae</taxon>
        <taxon>Olivibacter</taxon>
    </lineage>
</organism>
<dbReference type="InterPro" id="IPR011991">
    <property type="entry name" value="ArsR-like_HTH"/>
</dbReference>
<evidence type="ECO:0000313" key="2">
    <source>
        <dbReference type="EMBL" id="MFD2964339.1"/>
    </source>
</evidence>
<dbReference type="SUPFAM" id="SSF46785">
    <property type="entry name" value="Winged helix' DNA-binding domain"/>
    <property type="match status" value="1"/>
</dbReference>
<comment type="caution">
    <text evidence="2">The sequence shown here is derived from an EMBL/GenBank/DDBJ whole genome shotgun (WGS) entry which is preliminary data.</text>
</comment>
<dbReference type="SMART" id="SM00418">
    <property type="entry name" value="HTH_ARSR"/>
    <property type="match status" value="1"/>
</dbReference>
<feature type="domain" description="HTH arsR-type" evidence="1">
    <location>
        <begin position="17"/>
        <end position="115"/>
    </location>
</feature>
<dbReference type="EMBL" id="JBHUPA010000016">
    <property type="protein sequence ID" value="MFD2964339.1"/>
    <property type="molecule type" value="Genomic_DNA"/>
</dbReference>
<proteinExistence type="predicted"/>
<dbReference type="Gene3D" id="1.10.10.10">
    <property type="entry name" value="Winged helix-like DNA-binding domain superfamily/Winged helix DNA-binding domain"/>
    <property type="match status" value="1"/>
</dbReference>
<name>A0ABW6B798_9SPHI</name>
<dbReference type="Pfam" id="PF01022">
    <property type="entry name" value="HTH_5"/>
    <property type="match status" value="1"/>
</dbReference>
<dbReference type="RefSeq" id="WP_341831475.1">
    <property type="nucleotide sequence ID" value="NZ_JBHUPA010000016.1"/>
</dbReference>
<protein>
    <submittedName>
        <fullName evidence="2">ArsR/SmtB family transcription factor</fullName>
    </submittedName>
</protein>
<dbReference type="Proteomes" id="UP001597560">
    <property type="component" value="Unassembled WGS sequence"/>
</dbReference>
<dbReference type="InterPro" id="IPR001845">
    <property type="entry name" value="HTH_ArsR_DNA-bd_dom"/>
</dbReference>
<sequence>MPAKKSDYEPLEKQLSEFMRAMAHPARMAIMMRLAKEENCISETSIDDLPIVESSVVKHLKALENAGLIKGSTSIVRSSYCINWDAFWSFSDLFKMIFNDFAEKVAKQDCRSKVTGKILQIGWASSLILLAQ</sequence>